<proteinExistence type="inferred from homology"/>
<evidence type="ECO:0000256" key="9">
    <source>
        <dbReference type="ARBA" id="ARBA00023128"/>
    </source>
</evidence>
<evidence type="ECO:0000256" key="15">
    <source>
        <dbReference type="ARBA" id="ARBA00044329"/>
    </source>
</evidence>
<name>A0A8C6R9M0_NANGA</name>
<dbReference type="Pfam" id="PF02320">
    <property type="entry name" value="UCR_hinge"/>
    <property type="match status" value="1"/>
</dbReference>
<evidence type="ECO:0000256" key="5">
    <source>
        <dbReference type="ARBA" id="ARBA00022792"/>
    </source>
</evidence>
<evidence type="ECO:0000256" key="8">
    <source>
        <dbReference type="ARBA" id="ARBA00022990"/>
    </source>
</evidence>
<evidence type="ECO:0000256" key="11">
    <source>
        <dbReference type="ARBA" id="ARBA00023157"/>
    </source>
</evidence>
<evidence type="ECO:0000256" key="17">
    <source>
        <dbReference type="ARBA" id="ARBA00044364"/>
    </source>
</evidence>
<dbReference type="AlphaFoldDB" id="A0A8C6R9M0"/>
<evidence type="ECO:0000256" key="16">
    <source>
        <dbReference type="ARBA" id="ARBA00044359"/>
    </source>
</evidence>
<evidence type="ECO:0000256" key="7">
    <source>
        <dbReference type="ARBA" id="ARBA00022982"/>
    </source>
</evidence>
<reference evidence="21" key="2">
    <citation type="submission" date="2025-09" db="UniProtKB">
        <authorList>
            <consortium name="Ensembl"/>
        </authorList>
    </citation>
    <scope>IDENTIFICATION</scope>
</reference>
<dbReference type="GeneTree" id="ENSGT00390000003860"/>
<feature type="domain" description="Ubiquinol-cytochrome C reductase hinge" evidence="20">
    <location>
        <begin position="28"/>
        <end position="90"/>
    </location>
</feature>
<keyword evidence="22" id="KW-1185">Reference proteome</keyword>
<dbReference type="InterPro" id="IPR023184">
    <property type="entry name" value="Ubol_cytC_Rdtase_hinge_dom"/>
</dbReference>
<evidence type="ECO:0000256" key="13">
    <source>
        <dbReference type="ARBA" id="ARBA00044155"/>
    </source>
</evidence>
<keyword evidence="8" id="KW-0007">Acetylation</keyword>
<accession>A0A8C6R9M0</accession>
<keyword evidence="11" id="KW-1015">Disulfide bond</keyword>
<dbReference type="SUPFAM" id="SSF81531">
    <property type="entry name" value="Non-heme 11 kDa protein of cytochrome bc1 complex (Ubiquinol-cytochrome c reductase)"/>
    <property type="match status" value="1"/>
</dbReference>
<evidence type="ECO:0000313" key="22">
    <source>
        <dbReference type="Proteomes" id="UP000694381"/>
    </source>
</evidence>
<evidence type="ECO:0000256" key="1">
    <source>
        <dbReference type="ARBA" id="ARBA00004137"/>
    </source>
</evidence>
<evidence type="ECO:0000256" key="12">
    <source>
        <dbReference type="ARBA" id="ARBA00029608"/>
    </source>
</evidence>
<keyword evidence="4" id="KW-0679">Respiratory chain</keyword>
<evidence type="ECO:0000256" key="14">
    <source>
        <dbReference type="ARBA" id="ARBA00044246"/>
    </source>
</evidence>
<dbReference type="GO" id="GO:0005743">
    <property type="term" value="C:mitochondrial inner membrane"/>
    <property type="evidence" value="ECO:0007669"/>
    <property type="project" value="UniProtKB-SubCell"/>
</dbReference>
<evidence type="ECO:0000256" key="19">
    <source>
        <dbReference type="SAM" id="MobiDB-lite"/>
    </source>
</evidence>
<keyword evidence="3" id="KW-0813">Transport</keyword>
<keyword evidence="7" id="KW-0249">Electron transport</keyword>
<dbReference type="Ensembl" id="ENSNGAT00000018977.1">
    <property type="protein sequence ID" value="ENSNGAP00000013398.1"/>
    <property type="gene ID" value="ENSNGAG00000014974.1"/>
</dbReference>
<evidence type="ECO:0000256" key="6">
    <source>
        <dbReference type="ARBA" id="ARBA00022946"/>
    </source>
</evidence>
<feature type="region of interest" description="Disordered" evidence="19">
    <location>
        <begin position="1"/>
        <end position="30"/>
    </location>
</feature>
<keyword evidence="6" id="KW-0809">Transit peptide</keyword>
<evidence type="ECO:0000256" key="3">
    <source>
        <dbReference type="ARBA" id="ARBA00022448"/>
    </source>
</evidence>
<dbReference type="GO" id="GO:0006122">
    <property type="term" value="P:mitochondrial electron transport, ubiquinol to cytochrome c"/>
    <property type="evidence" value="ECO:0007669"/>
    <property type="project" value="InterPro"/>
</dbReference>
<gene>
    <name evidence="21" type="primary">LOC103730312</name>
</gene>
<evidence type="ECO:0000256" key="18">
    <source>
        <dbReference type="ARBA" id="ARBA00046393"/>
    </source>
</evidence>
<keyword evidence="5" id="KW-0999">Mitochondrion inner membrane</keyword>
<comment type="subunit">
    <text evidence="18">Component of the ubiquinol-cytochrome c oxidoreductase (cytochrome b-c1 complex, complex III, CIII), a multisubunit enzyme composed of 11 subunits. The complex is composed of 3 respiratory subunits cytochrome b, cytochrome c1 and Rieske protein UQCRFS1, 2 core protein subunits UQCRC1/QCR1 and UQCRC2/QCR2, and 6 low-molecular weight protein subunits UQCRH/QCR6, UQCRB/QCR7, UQCRQ/QCR8, UQCR10/QCR9, UQCR11/QCR10 and subunit 9, the cleavage product of Rieske protein UQCRFS1. The complex exists as an obligatory dimer and forms supercomplexes (SCs) in the inner mitochondrial membrane with NADH-ubiquinone oxidoreductase (complex I, CI) and cytochrome c oxidase (complex IV, CIV), resulting in different assemblies (supercomplex SCI(1)III(2)IV(1) and megacomplex MCI(2)III(2)IV(2)).</text>
</comment>
<dbReference type="Proteomes" id="UP000694381">
    <property type="component" value="Unassembled WGS sequence"/>
</dbReference>
<dbReference type="FunFam" id="1.10.287.20:FF:000002">
    <property type="entry name" value="Cytochrome b-c1 complex subunit 6"/>
    <property type="match status" value="1"/>
</dbReference>
<keyword evidence="9" id="KW-0496">Mitochondrion</keyword>
<evidence type="ECO:0000259" key="20">
    <source>
        <dbReference type="Pfam" id="PF02320"/>
    </source>
</evidence>
<keyword evidence="10" id="KW-0472">Membrane</keyword>
<dbReference type="Gene3D" id="1.10.287.20">
    <property type="entry name" value="Ubiquinol-cytochrome C reductase hinge domain"/>
    <property type="match status" value="1"/>
</dbReference>
<dbReference type="InterPro" id="IPR003422">
    <property type="entry name" value="Cyt_b-c1_6"/>
</dbReference>
<dbReference type="PANTHER" id="PTHR15336:SF0">
    <property type="entry name" value="CYTOCHROME B-C1 COMPLEX SUBUNIT 6, MITOCHONDRIAL"/>
    <property type="match status" value="1"/>
</dbReference>
<organism evidence="21 22">
    <name type="scientific">Nannospalax galili</name>
    <name type="common">Northern Israeli blind subterranean mole rat</name>
    <name type="synonym">Spalax galili</name>
    <dbReference type="NCBI Taxonomy" id="1026970"/>
    <lineage>
        <taxon>Eukaryota</taxon>
        <taxon>Metazoa</taxon>
        <taxon>Chordata</taxon>
        <taxon>Craniata</taxon>
        <taxon>Vertebrata</taxon>
        <taxon>Euteleostomi</taxon>
        <taxon>Mammalia</taxon>
        <taxon>Eutheria</taxon>
        <taxon>Euarchontoglires</taxon>
        <taxon>Glires</taxon>
        <taxon>Rodentia</taxon>
        <taxon>Myomorpha</taxon>
        <taxon>Muroidea</taxon>
        <taxon>Spalacidae</taxon>
        <taxon>Spalacinae</taxon>
        <taxon>Nannospalax</taxon>
    </lineage>
</organism>
<feature type="compositionally biased region" description="Acidic residues" evidence="19">
    <location>
        <begin position="17"/>
        <end position="27"/>
    </location>
</feature>
<reference evidence="21" key="1">
    <citation type="submission" date="2025-08" db="UniProtKB">
        <authorList>
            <consortium name="Ensembl"/>
        </authorList>
    </citation>
    <scope>IDENTIFICATION</scope>
</reference>
<dbReference type="GO" id="GO:0045275">
    <property type="term" value="C:respiratory chain complex III"/>
    <property type="evidence" value="ECO:0007669"/>
    <property type="project" value="Ensembl"/>
</dbReference>
<evidence type="ECO:0000256" key="2">
    <source>
        <dbReference type="ARBA" id="ARBA00006498"/>
    </source>
</evidence>
<dbReference type="InterPro" id="IPR036811">
    <property type="entry name" value="Ubol_cytC_Rdtase_hinge_dom_sf"/>
</dbReference>
<evidence type="ECO:0000256" key="10">
    <source>
        <dbReference type="ARBA" id="ARBA00023136"/>
    </source>
</evidence>
<dbReference type="PANTHER" id="PTHR15336">
    <property type="entry name" value="UBIQUINOL-CYTOCHROME C REDUCTASE COMPLEX 7.8 KDA PROTEIN"/>
    <property type="match status" value="1"/>
</dbReference>
<sequence>MGLEDERKMLTGSGDPQGEEEEEEELVDPLTTVREQCEQLEKCVKARERLELCDQRVSSRSQTEEDCTEELFDFLHARDHCVSHHLFKKLNF</sequence>
<protein>
    <recommendedName>
        <fullName evidence="13">Cytochrome b-c1 complex subunit 6, mitochondrial</fullName>
    </recommendedName>
    <alternativeName>
        <fullName evidence="14">Complex III subunit 6</fullName>
    </alternativeName>
    <alternativeName>
        <fullName evidence="12">Complex III subunit VIII</fullName>
    </alternativeName>
    <alternativeName>
        <fullName evidence="15">Cytochrome c1 non-heme 11 kDa protein</fullName>
    </alternativeName>
    <alternativeName>
        <fullName evidence="17">Mitochondrial hinge protein</fullName>
    </alternativeName>
    <alternativeName>
        <fullName evidence="16">Ubiquinol-cytochrome c reductase complex 11 kDa protein</fullName>
    </alternativeName>
</protein>
<comment type="similarity">
    <text evidence="2">Belongs to the UQCRH/QCR6 family.</text>
</comment>
<evidence type="ECO:0000256" key="4">
    <source>
        <dbReference type="ARBA" id="ARBA00022660"/>
    </source>
</evidence>
<evidence type="ECO:0000313" key="21">
    <source>
        <dbReference type="Ensembl" id="ENSNGAP00000013398.1"/>
    </source>
</evidence>
<comment type="subcellular location">
    <subcellularLocation>
        <location evidence="1">Mitochondrion inner membrane</location>
        <topology evidence="1">Peripheral membrane protein</topology>
        <orientation evidence="1">Intermembrane side</orientation>
    </subcellularLocation>
</comment>